<dbReference type="EMBL" id="JANSKA010000009">
    <property type="protein sequence ID" value="MCR9037372.1"/>
    <property type="molecule type" value="Genomic_DNA"/>
</dbReference>
<accession>A0ABT1ZAZ2</accession>
<name>A0ABT1ZAZ2_9ACTN</name>
<gene>
    <name evidence="1" type="ORF">NVS32_10490</name>
</gene>
<evidence type="ECO:0000313" key="1">
    <source>
        <dbReference type="EMBL" id="MCR9037372.1"/>
    </source>
</evidence>
<sequence length="149" mass="16935">MSIGRYGECHKELEDEETVIYSYRVEGWGLPDEVRSEVEQVEGMFTIQKSALEGMFTIQKSALEEPEIRIERRKISAHRKGFVEKRVPRCPDISAHIEAGEVTVDKLCGIDAMEREAGGHGSWAEGLIFRVFVLYMINGELPEEDGFLN</sequence>
<comment type="caution">
    <text evidence="1">The sequence shown here is derived from an EMBL/GenBank/DDBJ whole genome shotgun (WGS) entry which is preliminary data.</text>
</comment>
<organism evidence="1 2">
    <name type="scientific">Tractidigestivibacter montrealensis</name>
    <dbReference type="NCBI Taxonomy" id="2972466"/>
    <lineage>
        <taxon>Bacteria</taxon>
        <taxon>Bacillati</taxon>
        <taxon>Actinomycetota</taxon>
        <taxon>Coriobacteriia</taxon>
        <taxon>Coriobacteriales</taxon>
        <taxon>Atopobiaceae</taxon>
        <taxon>Tractidigestivibacter</taxon>
    </lineage>
</organism>
<protein>
    <submittedName>
        <fullName evidence="1">Uncharacterized protein</fullName>
    </submittedName>
</protein>
<dbReference type="Proteomes" id="UP001204320">
    <property type="component" value="Unassembled WGS sequence"/>
</dbReference>
<dbReference type="RefSeq" id="WP_258499767.1">
    <property type="nucleotide sequence ID" value="NZ_JANSKA010000009.1"/>
</dbReference>
<keyword evidence="2" id="KW-1185">Reference proteome</keyword>
<evidence type="ECO:0000313" key="2">
    <source>
        <dbReference type="Proteomes" id="UP001204320"/>
    </source>
</evidence>
<reference evidence="1 2" key="1">
    <citation type="submission" date="2022-08" db="EMBL/GenBank/DDBJ databases">
        <title>Tractidigestivibacter montrealensis type strain KD21.</title>
        <authorList>
            <person name="Diop K."/>
            <person name="Richard C."/>
            <person name="Routy B."/>
        </authorList>
    </citation>
    <scope>NUCLEOTIDE SEQUENCE [LARGE SCALE GENOMIC DNA]</scope>
    <source>
        <strain evidence="1 2">KD21</strain>
    </source>
</reference>
<proteinExistence type="predicted"/>